<feature type="transmembrane region" description="Helical" evidence="5">
    <location>
        <begin position="241"/>
        <end position="262"/>
    </location>
</feature>
<dbReference type="EMBL" id="FUXP01000003">
    <property type="protein sequence ID" value="SJZ90884.1"/>
    <property type="molecule type" value="Genomic_DNA"/>
</dbReference>
<evidence type="ECO:0000256" key="3">
    <source>
        <dbReference type="ARBA" id="ARBA00022989"/>
    </source>
</evidence>
<evidence type="ECO:0000256" key="1">
    <source>
        <dbReference type="ARBA" id="ARBA00004141"/>
    </source>
</evidence>
<accession>A0A1T4PH46</accession>
<dbReference type="RefSeq" id="WP_200809198.1">
    <property type="nucleotide sequence ID" value="NZ_FUXP01000003.1"/>
</dbReference>
<dbReference type="InterPro" id="IPR004481">
    <property type="entry name" value="K/Na/Ca-exchanger"/>
</dbReference>
<evidence type="ECO:0000313" key="8">
    <source>
        <dbReference type="Proteomes" id="UP000190061"/>
    </source>
</evidence>
<keyword evidence="2 5" id="KW-0812">Transmembrane</keyword>
<dbReference type="PANTHER" id="PTHR10846">
    <property type="entry name" value="SODIUM/POTASSIUM/CALCIUM EXCHANGER"/>
    <property type="match status" value="1"/>
</dbReference>
<dbReference type="Gene3D" id="1.20.1420.30">
    <property type="entry name" value="NCX, central ion-binding region"/>
    <property type="match status" value="1"/>
</dbReference>
<sequence length="317" mass="32891">MMLETVGFFVLGLVLLALGGDSVVKGASGMARHFGFSPLLAGLVLVAFGTSVPELAVNLRAVAQGLPDLAMGNAVGSNIVNFGLTLGAAAVAAPLLVRWRALSLLLASVVAGTVLVTVLAWDGVLGRVDGALLVVAFLGIVAWVFARSQDESPAVRAELEAYTLTGDDLALNLIRFALAIVLLYFGSRFVVGSAPELGRGLGLLPMMTGLLPVAIGTALPEVAAAIAAARRHQGDMVAGHVIGASLFNLLLVLGGLALWNPMVVPGQFLRIELPAAAVLALMLVPMMRGDMQVSRREGVILLVAFAAWVGFELLMLR</sequence>
<evidence type="ECO:0000259" key="6">
    <source>
        <dbReference type="Pfam" id="PF01699"/>
    </source>
</evidence>
<feature type="transmembrane region" description="Helical" evidence="5">
    <location>
        <begin position="104"/>
        <end position="124"/>
    </location>
</feature>
<protein>
    <submittedName>
        <fullName evidence="7">Cation:H+ antiporter</fullName>
    </submittedName>
</protein>
<dbReference type="STRING" id="1122188.SAMN02745674_01203"/>
<dbReference type="GO" id="GO:0006874">
    <property type="term" value="P:intracellular calcium ion homeostasis"/>
    <property type="evidence" value="ECO:0007669"/>
    <property type="project" value="TreeGrafter"/>
</dbReference>
<feature type="domain" description="Sodium/calcium exchanger membrane region" evidence="6">
    <location>
        <begin position="6"/>
        <end position="145"/>
    </location>
</feature>
<keyword evidence="3 5" id="KW-1133">Transmembrane helix</keyword>
<evidence type="ECO:0000256" key="5">
    <source>
        <dbReference type="SAM" id="Phobius"/>
    </source>
</evidence>
<feature type="transmembrane region" description="Helical" evidence="5">
    <location>
        <begin position="210"/>
        <end position="229"/>
    </location>
</feature>
<feature type="transmembrane region" description="Helical" evidence="5">
    <location>
        <begin position="299"/>
        <end position="316"/>
    </location>
</feature>
<evidence type="ECO:0000256" key="4">
    <source>
        <dbReference type="ARBA" id="ARBA00023136"/>
    </source>
</evidence>
<keyword evidence="4 5" id="KW-0472">Membrane</keyword>
<dbReference type="GO" id="GO:0008273">
    <property type="term" value="F:calcium, potassium:sodium antiporter activity"/>
    <property type="evidence" value="ECO:0007669"/>
    <property type="project" value="TreeGrafter"/>
</dbReference>
<name>A0A1T4PH46_9GAMM</name>
<dbReference type="GO" id="GO:0005262">
    <property type="term" value="F:calcium channel activity"/>
    <property type="evidence" value="ECO:0007669"/>
    <property type="project" value="TreeGrafter"/>
</dbReference>
<dbReference type="PANTHER" id="PTHR10846:SF8">
    <property type="entry name" value="INNER MEMBRANE PROTEIN YRBG"/>
    <property type="match status" value="1"/>
</dbReference>
<dbReference type="Gene3D" id="6.10.280.80">
    <property type="entry name" value="NCX, peripheral helical region"/>
    <property type="match status" value="1"/>
</dbReference>
<reference evidence="7 8" key="1">
    <citation type="submission" date="2017-02" db="EMBL/GenBank/DDBJ databases">
        <authorList>
            <person name="Peterson S.W."/>
        </authorList>
    </citation>
    <scope>NUCLEOTIDE SEQUENCE [LARGE SCALE GENOMIC DNA]</scope>
    <source>
        <strain evidence="7 8">DSM 21749</strain>
    </source>
</reference>
<gene>
    <name evidence="7" type="ORF">SAMN02745674_01203</name>
</gene>
<keyword evidence="8" id="KW-1185">Reference proteome</keyword>
<dbReference type="Proteomes" id="UP000190061">
    <property type="component" value="Unassembled WGS sequence"/>
</dbReference>
<organism evidence="7 8">
    <name type="scientific">Lysobacter spongiicola DSM 21749</name>
    <dbReference type="NCBI Taxonomy" id="1122188"/>
    <lineage>
        <taxon>Bacteria</taxon>
        <taxon>Pseudomonadati</taxon>
        <taxon>Pseudomonadota</taxon>
        <taxon>Gammaproteobacteria</taxon>
        <taxon>Lysobacterales</taxon>
        <taxon>Lysobacteraceae</taxon>
        <taxon>Novilysobacter</taxon>
    </lineage>
</organism>
<evidence type="ECO:0000256" key="2">
    <source>
        <dbReference type="ARBA" id="ARBA00022692"/>
    </source>
</evidence>
<comment type="subcellular location">
    <subcellularLocation>
        <location evidence="1">Membrane</location>
        <topology evidence="1">Multi-pass membrane protein</topology>
    </subcellularLocation>
</comment>
<feature type="domain" description="Sodium/calcium exchanger membrane region" evidence="6">
    <location>
        <begin position="173"/>
        <end position="311"/>
    </location>
</feature>
<feature type="transmembrane region" description="Helical" evidence="5">
    <location>
        <begin position="130"/>
        <end position="148"/>
    </location>
</feature>
<dbReference type="InterPro" id="IPR044880">
    <property type="entry name" value="NCX_ion-bd_dom_sf"/>
</dbReference>
<dbReference type="AlphaFoldDB" id="A0A1T4PH46"/>
<feature type="transmembrane region" description="Helical" evidence="5">
    <location>
        <begin position="268"/>
        <end position="287"/>
    </location>
</feature>
<feature type="transmembrane region" description="Helical" evidence="5">
    <location>
        <begin position="79"/>
        <end position="97"/>
    </location>
</feature>
<dbReference type="GO" id="GO:0005886">
    <property type="term" value="C:plasma membrane"/>
    <property type="evidence" value="ECO:0007669"/>
    <property type="project" value="TreeGrafter"/>
</dbReference>
<feature type="transmembrane region" description="Helical" evidence="5">
    <location>
        <begin position="169"/>
        <end position="190"/>
    </location>
</feature>
<evidence type="ECO:0000313" key="7">
    <source>
        <dbReference type="EMBL" id="SJZ90884.1"/>
    </source>
</evidence>
<dbReference type="Pfam" id="PF01699">
    <property type="entry name" value="Na_Ca_ex"/>
    <property type="match status" value="2"/>
</dbReference>
<dbReference type="InterPro" id="IPR004837">
    <property type="entry name" value="NaCa_Exmemb"/>
</dbReference>
<proteinExistence type="predicted"/>